<name>A0ABT3GL20_9BACT</name>
<protein>
    <submittedName>
        <fullName evidence="2">Uncharacterized protein</fullName>
    </submittedName>
</protein>
<comment type="caution">
    <text evidence="2">The sequence shown here is derived from an EMBL/GenBank/DDBJ whole genome shotgun (WGS) entry which is preliminary data.</text>
</comment>
<feature type="compositionally biased region" description="Basic and acidic residues" evidence="1">
    <location>
        <begin position="100"/>
        <end position="112"/>
    </location>
</feature>
<keyword evidence="3" id="KW-1185">Reference proteome</keyword>
<dbReference type="EMBL" id="JAPDDT010000007">
    <property type="protein sequence ID" value="MCW1924197.1"/>
    <property type="molecule type" value="Genomic_DNA"/>
</dbReference>
<organism evidence="2 3">
    <name type="scientific">Luteolibacter arcticus</name>
    <dbReference type="NCBI Taxonomy" id="1581411"/>
    <lineage>
        <taxon>Bacteria</taxon>
        <taxon>Pseudomonadati</taxon>
        <taxon>Verrucomicrobiota</taxon>
        <taxon>Verrucomicrobiia</taxon>
        <taxon>Verrucomicrobiales</taxon>
        <taxon>Verrucomicrobiaceae</taxon>
        <taxon>Luteolibacter</taxon>
    </lineage>
</organism>
<evidence type="ECO:0000313" key="3">
    <source>
        <dbReference type="Proteomes" id="UP001320876"/>
    </source>
</evidence>
<reference evidence="2 3" key="1">
    <citation type="submission" date="2022-10" db="EMBL/GenBank/DDBJ databases">
        <title>Luteolibacter arcticus strain CCTCC AB 2014275, whole genome shotgun sequencing project.</title>
        <authorList>
            <person name="Zhao G."/>
            <person name="Shen L."/>
        </authorList>
    </citation>
    <scope>NUCLEOTIDE SEQUENCE [LARGE SCALE GENOMIC DNA]</scope>
    <source>
        <strain evidence="2 3">CCTCC AB 2014275</strain>
    </source>
</reference>
<feature type="region of interest" description="Disordered" evidence="1">
    <location>
        <begin position="100"/>
        <end position="124"/>
    </location>
</feature>
<accession>A0ABT3GL20</accession>
<evidence type="ECO:0000256" key="1">
    <source>
        <dbReference type="SAM" id="MobiDB-lite"/>
    </source>
</evidence>
<dbReference type="RefSeq" id="WP_264488304.1">
    <property type="nucleotide sequence ID" value="NZ_JAPDDT010000007.1"/>
</dbReference>
<sequence length="124" mass="13828">MEAAALIIALFIGFVIQPDQGGVVAHGASPQGVRYVVTQEWNGWDSWSEPYTVRLHTRAPGGSWQAYYVDHEALHWEHCSVRLSEDGSVLEMTGGDKVERTFDLSKGEKSERPPFLPEGMKDEP</sequence>
<dbReference type="Proteomes" id="UP001320876">
    <property type="component" value="Unassembled WGS sequence"/>
</dbReference>
<proteinExistence type="predicted"/>
<gene>
    <name evidence="2" type="ORF">OKA05_16645</name>
</gene>
<evidence type="ECO:0000313" key="2">
    <source>
        <dbReference type="EMBL" id="MCW1924197.1"/>
    </source>
</evidence>